<organism evidence="3 4">
    <name type="scientific">Microbacterium gallinarum</name>
    <dbReference type="NCBI Taxonomy" id="2762209"/>
    <lineage>
        <taxon>Bacteria</taxon>
        <taxon>Bacillati</taxon>
        <taxon>Actinomycetota</taxon>
        <taxon>Actinomycetes</taxon>
        <taxon>Micrococcales</taxon>
        <taxon>Microbacteriaceae</taxon>
        <taxon>Microbacterium</taxon>
    </lineage>
</organism>
<feature type="compositionally biased region" description="Low complexity" evidence="1">
    <location>
        <begin position="73"/>
        <end position="86"/>
    </location>
</feature>
<reference evidence="3 4" key="1">
    <citation type="submission" date="2020-08" db="EMBL/GenBank/DDBJ databases">
        <title>A Genomic Blueprint of the Chicken Gut Microbiome.</title>
        <authorList>
            <person name="Gilroy R."/>
            <person name="Ravi A."/>
            <person name="Getino M."/>
            <person name="Pursley I."/>
            <person name="Horton D.L."/>
            <person name="Alikhan N.-F."/>
            <person name="Baker D."/>
            <person name="Gharbi K."/>
            <person name="Hall N."/>
            <person name="Watson M."/>
            <person name="Adriaenssens E.M."/>
            <person name="Foster-Nyarko E."/>
            <person name="Jarju S."/>
            <person name="Secka A."/>
            <person name="Antonio M."/>
            <person name="Oren A."/>
            <person name="Chaudhuri R."/>
            <person name="La Ragione R.M."/>
            <person name="Hildebrand F."/>
            <person name="Pallen M.J."/>
        </authorList>
    </citation>
    <scope>NUCLEOTIDE SEQUENCE [LARGE SCALE GENOMIC DNA]</scope>
    <source>
        <strain evidence="3 4">Sa1CUA4</strain>
    </source>
</reference>
<dbReference type="Proteomes" id="UP000602532">
    <property type="component" value="Unassembled WGS sequence"/>
</dbReference>
<comment type="caution">
    <text evidence="3">The sequence shown here is derived from an EMBL/GenBank/DDBJ whole genome shotgun (WGS) entry which is preliminary data.</text>
</comment>
<gene>
    <name evidence="3" type="ORF">H9622_13425</name>
</gene>
<accession>A0ABR8X5V7</accession>
<evidence type="ECO:0000256" key="2">
    <source>
        <dbReference type="SAM" id="Phobius"/>
    </source>
</evidence>
<feature type="transmembrane region" description="Helical" evidence="2">
    <location>
        <begin position="352"/>
        <end position="376"/>
    </location>
</feature>
<keyword evidence="2" id="KW-1133">Transmembrane helix</keyword>
<evidence type="ECO:0000256" key="1">
    <source>
        <dbReference type="SAM" id="MobiDB-lite"/>
    </source>
</evidence>
<feature type="region of interest" description="Disordered" evidence="1">
    <location>
        <begin position="176"/>
        <end position="218"/>
    </location>
</feature>
<keyword evidence="4" id="KW-1185">Reference proteome</keyword>
<name>A0ABR8X5V7_9MICO</name>
<evidence type="ECO:0000313" key="3">
    <source>
        <dbReference type="EMBL" id="MBD8024583.1"/>
    </source>
</evidence>
<proteinExistence type="predicted"/>
<evidence type="ECO:0000313" key="4">
    <source>
        <dbReference type="Proteomes" id="UP000602532"/>
    </source>
</evidence>
<dbReference type="RefSeq" id="WP_191766908.1">
    <property type="nucleotide sequence ID" value="NZ_JACSPM010000004.1"/>
</dbReference>
<keyword evidence="2" id="KW-0472">Membrane</keyword>
<feature type="region of interest" description="Disordered" evidence="1">
    <location>
        <begin position="1"/>
        <end position="118"/>
    </location>
</feature>
<feature type="compositionally biased region" description="Pro residues" evidence="1">
    <location>
        <begin position="40"/>
        <end position="54"/>
    </location>
</feature>
<feature type="compositionally biased region" description="Low complexity" evidence="1">
    <location>
        <begin position="30"/>
        <end position="39"/>
    </location>
</feature>
<protein>
    <submittedName>
        <fullName evidence="3">Uncharacterized protein</fullName>
    </submittedName>
</protein>
<dbReference type="EMBL" id="JACSPM010000004">
    <property type="protein sequence ID" value="MBD8024583.1"/>
    <property type="molecule type" value="Genomic_DNA"/>
</dbReference>
<sequence>MTEPEQPANPPLTRKQLREIRNTGSTPVITPESAAIAAAPPAPAAEPEAPPAPTEAPAQAEPEQPAPAPAPAPIASAHLPRAADPVVVPPAPVADSAVDLGASPLTRRQARQQERIRTASVPVITPEVAAAHSASMATLVTEAPPLTRTEPVSLHSGMHDLFGLATAPAPVIQQAPERTAGAPRPEPVRPVSPWSDGHASADPAPAVTADEAEADKERSVSPLLGAGLLAGEPEQADLPPSFDQLLARSTGAVSMPNALILSQAPEVSPMVAPLSSTGEVLITGTFNLPEGLGSTGHARGTADGKEVDATLVDGELPAHSSPTPIAASAAISTVKTAGEVIRPPVPEKGSKLMLTLAITAGALALALVGVLILAFVTGVL</sequence>
<keyword evidence="2" id="KW-0812">Transmembrane</keyword>